<evidence type="ECO:0000259" key="1">
    <source>
        <dbReference type="Pfam" id="PF13480"/>
    </source>
</evidence>
<dbReference type="InterPro" id="IPR038740">
    <property type="entry name" value="BioF2-like_GNAT_dom"/>
</dbReference>
<reference evidence="2 3" key="1">
    <citation type="submission" date="2020-01" db="EMBL/GenBank/DDBJ databases">
        <title>Ponticoccus aerotolerans gen. nov., sp. nov., an anaerobic bacterium and proposal of Ponticoccusceae fam. nov., Ponticoccusles ord. nov. and Ponticoccuse classis nov. in the phylum Kiritimatiellaeota.</title>
        <authorList>
            <person name="Zhou L.Y."/>
            <person name="Du Z.J."/>
        </authorList>
    </citation>
    <scope>NUCLEOTIDE SEQUENCE [LARGE SCALE GENOMIC DNA]</scope>
    <source>
        <strain evidence="2 3">S-5007</strain>
    </source>
</reference>
<feature type="domain" description="BioF2-like acetyltransferase" evidence="1">
    <location>
        <begin position="168"/>
        <end position="304"/>
    </location>
</feature>
<dbReference type="Gene3D" id="3.40.630.30">
    <property type="match status" value="1"/>
</dbReference>
<dbReference type="RefSeq" id="WP_160629845.1">
    <property type="nucleotide sequence ID" value="NZ_CP047593.1"/>
</dbReference>
<dbReference type="Proteomes" id="UP000464954">
    <property type="component" value="Chromosome"/>
</dbReference>
<keyword evidence="3" id="KW-1185">Reference proteome</keyword>
<dbReference type="SUPFAM" id="SSF55729">
    <property type="entry name" value="Acyl-CoA N-acyltransferases (Nat)"/>
    <property type="match status" value="1"/>
</dbReference>
<evidence type="ECO:0000313" key="3">
    <source>
        <dbReference type="Proteomes" id="UP000464954"/>
    </source>
</evidence>
<proteinExistence type="predicted"/>
<keyword evidence="2" id="KW-0808">Transferase</keyword>
<organism evidence="2 3">
    <name type="scientific">Tichowtungia aerotolerans</name>
    <dbReference type="NCBI Taxonomy" id="2697043"/>
    <lineage>
        <taxon>Bacteria</taxon>
        <taxon>Pseudomonadati</taxon>
        <taxon>Kiritimatiellota</taxon>
        <taxon>Tichowtungiia</taxon>
        <taxon>Tichowtungiales</taxon>
        <taxon>Tichowtungiaceae</taxon>
        <taxon>Tichowtungia</taxon>
    </lineage>
</organism>
<evidence type="ECO:0000313" key="2">
    <source>
        <dbReference type="EMBL" id="QHI70673.1"/>
    </source>
</evidence>
<accession>A0A6P1MC42</accession>
<protein>
    <submittedName>
        <fullName evidence="2">GNAT family N-acetyltransferase</fullName>
    </submittedName>
</protein>
<gene>
    <name evidence="2" type="ORF">GT409_14905</name>
</gene>
<dbReference type="Pfam" id="PF13480">
    <property type="entry name" value="Acetyltransf_6"/>
    <property type="match status" value="1"/>
</dbReference>
<name>A0A6P1MC42_9BACT</name>
<dbReference type="EMBL" id="CP047593">
    <property type="protein sequence ID" value="QHI70673.1"/>
    <property type="molecule type" value="Genomic_DNA"/>
</dbReference>
<dbReference type="GO" id="GO:0016740">
    <property type="term" value="F:transferase activity"/>
    <property type="evidence" value="ECO:0007669"/>
    <property type="project" value="UniProtKB-KW"/>
</dbReference>
<dbReference type="AlphaFoldDB" id="A0A6P1MC42"/>
<dbReference type="KEGG" id="taer:GT409_14905"/>
<sequence length="353" mass="40392">MNSCERETFEAITPQLAAEWTRILSEEQSVHDLGQTPEWCSNWAETYRSAYQNLKIVREDSSVYPLMIRRFAGLRVLQWIGQGCGMESDYSGGGGSCKKLLGALIDSDDWDVAQLQLPHWQNECAMLVKTLLRYEKYLWTVDVADQSVVINLPNTFEDWLSTLAKTPRNHARRFVKNVDEGATRFEILTGADILPALDDLIANNRQQWNVLSRPEDAQFLKKTVQDLTHSPNLFLAQIVDDNCVPACCLGYCSGGFVFIHTAGIRREEYKGMAPGIALYSLLIREMIQRGMQTFDFCPGLEEYKFRLGGHWVPNHHIVFARNRLAYCRYRATRATASFFRSSRDLMRRKIGNS</sequence>
<dbReference type="InterPro" id="IPR016181">
    <property type="entry name" value="Acyl_CoA_acyltransferase"/>
</dbReference>